<evidence type="ECO:0000256" key="1">
    <source>
        <dbReference type="ARBA" id="ARBA00002265"/>
    </source>
</evidence>
<dbReference type="Proteomes" id="UP000278733">
    <property type="component" value="Chromosome"/>
</dbReference>
<name>A0A448MQF6_9PAST</name>
<dbReference type="AlphaFoldDB" id="A0A448MQF6"/>
<evidence type="ECO:0000256" key="4">
    <source>
        <dbReference type="ARBA" id="ARBA00022475"/>
    </source>
</evidence>
<keyword evidence="5" id="KW-0812">Transmembrane</keyword>
<keyword evidence="6" id="KW-1133">Transmembrane helix</keyword>
<reference evidence="9 10" key="1">
    <citation type="submission" date="2018-12" db="EMBL/GenBank/DDBJ databases">
        <authorList>
            <consortium name="Pathogen Informatics"/>
        </authorList>
    </citation>
    <scope>NUCLEOTIDE SEQUENCE [LARGE SCALE GENOMIC DNA]</scope>
    <source>
        <strain evidence="9 10">NCTC8284</strain>
    </source>
</reference>
<dbReference type="EMBL" id="LR134405">
    <property type="protein sequence ID" value="VEH67399.1"/>
    <property type="molecule type" value="Genomic_DNA"/>
</dbReference>
<dbReference type="KEGG" id="rpne:NCTC8284_02585"/>
<organism evidence="9 10">
    <name type="scientific">Rodentibacter pneumotropicus</name>
    <dbReference type="NCBI Taxonomy" id="758"/>
    <lineage>
        <taxon>Bacteria</taxon>
        <taxon>Pseudomonadati</taxon>
        <taxon>Pseudomonadota</taxon>
        <taxon>Gammaproteobacteria</taxon>
        <taxon>Pasteurellales</taxon>
        <taxon>Pasteurellaceae</taxon>
        <taxon>Rodentibacter</taxon>
    </lineage>
</organism>
<evidence type="ECO:0000313" key="10">
    <source>
        <dbReference type="Proteomes" id="UP000278733"/>
    </source>
</evidence>
<dbReference type="InterPro" id="IPR005495">
    <property type="entry name" value="LptG/LptF_permease"/>
</dbReference>
<comment type="subcellular location">
    <subcellularLocation>
        <location evidence="2">Cell membrane</location>
        <topology evidence="2">Multi-pass membrane protein</topology>
    </subcellularLocation>
</comment>
<evidence type="ECO:0000256" key="7">
    <source>
        <dbReference type="ARBA" id="ARBA00023136"/>
    </source>
</evidence>
<protein>
    <submittedName>
        <fullName evidence="9">Lipopolysaccharide export system permease LptG</fullName>
    </submittedName>
</protein>
<accession>A0A448MQF6</accession>
<sequence length="107" mass="12475">MGKGWSTFCFVRRVTDNVKLNDVYIYTFDDNRNLTQLKHANQATYSLEENKWKLHQVNDSTIQKETITTINRLTESWETNLTPDKLGAVSLRPTSLSISGLYEYIHF</sequence>
<proteinExistence type="inferred from homology"/>
<evidence type="ECO:0000313" key="9">
    <source>
        <dbReference type="EMBL" id="VEH67399.1"/>
    </source>
</evidence>
<keyword evidence="4" id="KW-1003">Cell membrane</keyword>
<evidence type="ECO:0000256" key="6">
    <source>
        <dbReference type="ARBA" id="ARBA00022989"/>
    </source>
</evidence>
<evidence type="ECO:0000256" key="5">
    <source>
        <dbReference type="ARBA" id="ARBA00022692"/>
    </source>
</evidence>
<comment type="similarity">
    <text evidence="3">Belongs to the LptF/LptG family.</text>
</comment>
<dbReference type="Pfam" id="PF03739">
    <property type="entry name" value="LptF_LptG"/>
    <property type="match status" value="1"/>
</dbReference>
<comment type="subunit">
    <text evidence="8">Component of the lipopolysaccharide transport and assembly complex. The LptBFG transporter is composed of two ATP-binding proteins (LptB) and two transmembrane proteins (LptF and LptG).</text>
</comment>
<gene>
    <name evidence="9" type="primary">lptG_2</name>
    <name evidence="9" type="ORF">NCTC8284_02585</name>
</gene>
<keyword evidence="7" id="KW-0472">Membrane</keyword>
<dbReference type="GO" id="GO:0005886">
    <property type="term" value="C:plasma membrane"/>
    <property type="evidence" value="ECO:0007669"/>
    <property type="project" value="UniProtKB-SubCell"/>
</dbReference>
<evidence type="ECO:0000256" key="8">
    <source>
        <dbReference type="ARBA" id="ARBA00026081"/>
    </source>
</evidence>
<evidence type="ECO:0000256" key="3">
    <source>
        <dbReference type="ARBA" id="ARBA00007725"/>
    </source>
</evidence>
<comment type="function">
    <text evidence="1">Part of the ABC transporter complex LptBFG involved in the translocation of lipopolysaccharide (LPS) from the inner membrane to the outer membrane.</text>
</comment>
<evidence type="ECO:0000256" key="2">
    <source>
        <dbReference type="ARBA" id="ARBA00004651"/>
    </source>
</evidence>